<dbReference type="FunFam" id="1.10.238.10:FF:000001">
    <property type="entry name" value="Calmodulin 1"/>
    <property type="match status" value="1"/>
</dbReference>
<feature type="domain" description="EF-hand" evidence="4">
    <location>
        <begin position="134"/>
        <end position="169"/>
    </location>
</feature>
<evidence type="ECO:0000256" key="3">
    <source>
        <dbReference type="SAM" id="Coils"/>
    </source>
</evidence>
<proteinExistence type="predicted"/>
<dbReference type="EMBL" id="GL983920">
    <property type="protein sequence ID" value="EGR31049.1"/>
    <property type="molecule type" value="Genomic_DNA"/>
</dbReference>
<dbReference type="Pfam" id="PF13499">
    <property type="entry name" value="EF-hand_7"/>
    <property type="match status" value="1"/>
</dbReference>
<dbReference type="SUPFAM" id="SSF47473">
    <property type="entry name" value="EF-hand"/>
    <property type="match status" value="1"/>
</dbReference>
<evidence type="ECO:0000259" key="4">
    <source>
        <dbReference type="PROSITE" id="PS50222"/>
    </source>
</evidence>
<protein>
    <recommendedName>
        <fullName evidence="4">EF-hand domain-containing protein</fullName>
    </recommendedName>
</protein>
<sequence>MKSKQQILKTQFNAKDYERIGLLEDEIKELKQAFDLFDEDGSGKINPSELRVVFENLEFKGNKKIINNILSELENDYSRGMEFEEFLKISTSKISDKDSKKEVQKVFNMFDLKKNNRVSVNELKQISVDLGEEMTDDELLKMFKKADLDDDGYVTIDDFYNIITGKVYWDN</sequence>
<keyword evidence="1" id="KW-0677">Repeat</keyword>
<feature type="domain" description="EF-hand" evidence="4">
    <location>
        <begin position="25"/>
        <end position="60"/>
    </location>
</feature>
<keyword evidence="3" id="KW-0175">Coiled coil</keyword>
<dbReference type="Proteomes" id="UP000008983">
    <property type="component" value="Unassembled WGS sequence"/>
</dbReference>
<reference evidence="5 6" key="1">
    <citation type="submission" date="2011-07" db="EMBL/GenBank/DDBJ databases">
        <authorList>
            <person name="Coyne R."/>
            <person name="Brami D."/>
            <person name="Johnson J."/>
            <person name="Hostetler J."/>
            <person name="Hannick L."/>
            <person name="Clark T."/>
            <person name="Cassidy-Hanley D."/>
            <person name="Inman J."/>
        </authorList>
    </citation>
    <scope>NUCLEOTIDE SEQUENCE [LARGE SCALE GENOMIC DNA]</scope>
    <source>
        <strain evidence="5 6">G5</strain>
    </source>
</reference>
<dbReference type="Gene3D" id="1.10.238.10">
    <property type="entry name" value="EF-hand"/>
    <property type="match status" value="2"/>
</dbReference>
<feature type="coiled-coil region" evidence="3">
    <location>
        <begin position="13"/>
        <end position="40"/>
    </location>
</feature>
<dbReference type="InterPro" id="IPR018247">
    <property type="entry name" value="EF_Hand_1_Ca_BS"/>
</dbReference>
<dbReference type="PROSITE" id="PS50222">
    <property type="entry name" value="EF_HAND_2"/>
    <property type="match status" value="3"/>
</dbReference>
<dbReference type="Pfam" id="PF00036">
    <property type="entry name" value="EF-hand_1"/>
    <property type="match status" value="1"/>
</dbReference>
<accession>G0QUR4</accession>
<feature type="domain" description="EF-hand" evidence="4">
    <location>
        <begin position="98"/>
        <end position="133"/>
    </location>
</feature>
<dbReference type="GeneID" id="14907173"/>
<dbReference type="RefSeq" id="XP_004034535.1">
    <property type="nucleotide sequence ID" value="XM_004034487.1"/>
</dbReference>
<keyword evidence="2" id="KW-0106">Calcium</keyword>
<evidence type="ECO:0000256" key="2">
    <source>
        <dbReference type="ARBA" id="ARBA00022837"/>
    </source>
</evidence>
<evidence type="ECO:0000313" key="6">
    <source>
        <dbReference type="Proteomes" id="UP000008983"/>
    </source>
</evidence>
<evidence type="ECO:0000256" key="1">
    <source>
        <dbReference type="ARBA" id="ARBA00022737"/>
    </source>
</evidence>
<dbReference type="AlphaFoldDB" id="G0QUR4"/>
<organism evidence="5 6">
    <name type="scientific">Ichthyophthirius multifiliis</name>
    <name type="common">White spot disease agent</name>
    <name type="synonym">Ich</name>
    <dbReference type="NCBI Taxonomy" id="5932"/>
    <lineage>
        <taxon>Eukaryota</taxon>
        <taxon>Sar</taxon>
        <taxon>Alveolata</taxon>
        <taxon>Ciliophora</taxon>
        <taxon>Intramacronucleata</taxon>
        <taxon>Oligohymenophorea</taxon>
        <taxon>Hymenostomatida</taxon>
        <taxon>Ophryoglenina</taxon>
        <taxon>Ichthyophthirius</taxon>
    </lineage>
</organism>
<dbReference type="eggNOG" id="KOG0028">
    <property type="taxonomic scope" value="Eukaryota"/>
</dbReference>
<dbReference type="OrthoDB" id="295392at2759"/>
<dbReference type="SMART" id="SM00054">
    <property type="entry name" value="EFh"/>
    <property type="match status" value="4"/>
</dbReference>
<evidence type="ECO:0000313" key="5">
    <source>
        <dbReference type="EMBL" id="EGR31049.1"/>
    </source>
</evidence>
<dbReference type="PANTHER" id="PTHR23050">
    <property type="entry name" value="CALCIUM BINDING PROTEIN"/>
    <property type="match status" value="1"/>
</dbReference>
<dbReference type="InterPro" id="IPR050145">
    <property type="entry name" value="Centrin_CML-like"/>
</dbReference>
<gene>
    <name evidence="5" type="ORF">IMG5_118850</name>
</gene>
<dbReference type="InterPro" id="IPR002048">
    <property type="entry name" value="EF_hand_dom"/>
</dbReference>
<dbReference type="GO" id="GO:0005509">
    <property type="term" value="F:calcium ion binding"/>
    <property type="evidence" value="ECO:0007669"/>
    <property type="project" value="InterPro"/>
</dbReference>
<dbReference type="PROSITE" id="PS00018">
    <property type="entry name" value="EF_HAND_1"/>
    <property type="match status" value="2"/>
</dbReference>
<name>G0QUR4_ICHMU</name>
<dbReference type="STRING" id="857967.G0QUR4"/>
<dbReference type="CDD" id="cd00051">
    <property type="entry name" value="EFh"/>
    <property type="match status" value="2"/>
</dbReference>
<keyword evidence="6" id="KW-1185">Reference proteome</keyword>
<dbReference type="InParanoid" id="G0QUR4"/>
<dbReference type="InterPro" id="IPR011992">
    <property type="entry name" value="EF-hand-dom_pair"/>
</dbReference>
<dbReference type="OMA" id="KTRMPRE"/>